<dbReference type="EMBL" id="PTJE01000001">
    <property type="protein sequence ID" value="PPK97109.1"/>
    <property type="molecule type" value="Genomic_DNA"/>
</dbReference>
<dbReference type="Proteomes" id="UP000239002">
    <property type="component" value="Unassembled WGS sequence"/>
</dbReference>
<proteinExistence type="predicted"/>
<feature type="signal peptide" evidence="3">
    <location>
        <begin position="1"/>
        <end position="18"/>
    </location>
</feature>
<comment type="caution">
    <text evidence="4">The sequence shown here is derived from an EMBL/GenBank/DDBJ whole genome shotgun (WGS) entry which is preliminary data.</text>
</comment>
<accession>A0A2S6IS85</accession>
<dbReference type="Gene3D" id="1.25.40.10">
    <property type="entry name" value="Tetratricopeptide repeat domain"/>
    <property type="match status" value="1"/>
</dbReference>
<evidence type="ECO:0000313" key="4">
    <source>
        <dbReference type="EMBL" id="PPK97109.1"/>
    </source>
</evidence>
<gene>
    <name evidence="4" type="ORF">LY01_00936</name>
</gene>
<keyword evidence="3" id="KW-0732">Signal</keyword>
<reference evidence="4 5" key="1">
    <citation type="submission" date="2018-02" db="EMBL/GenBank/DDBJ databases">
        <title>Genomic Encyclopedia of Archaeal and Bacterial Type Strains, Phase II (KMG-II): from individual species to whole genera.</title>
        <authorList>
            <person name="Goeker M."/>
        </authorList>
    </citation>
    <scope>NUCLEOTIDE SEQUENCE [LARGE SCALE GENOMIC DNA]</scope>
    <source>
        <strain evidence="4 5">DSM 16809</strain>
    </source>
</reference>
<evidence type="ECO:0000313" key="5">
    <source>
        <dbReference type="Proteomes" id="UP000239002"/>
    </source>
</evidence>
<dbReference type="InterPro" id="IPR019734">
    <property type="entry name" value="TPR_rpt"/>
</dbReference>
<evidence type="ECO:0000256" key="1">
    <source>
        <dbReference type="ARBA" id="ARBA00022737"/>
    </source>
</evidence>
<protein>
    <submittedName>
        <fullName evidence="4">Tetratricopeptide repeat protein</fullName>
    </submittedName>
</protein>
<sequence length="251" mass="28218">MKKTFIALLFLMSTVAYGQSAFAKAEQLFKAEKFDKAQIAFTKLYEQDHSDLDVIERLGDIASHQNNFEKAMGYYKKLIDSNSKSARYNFKYGGAMGLYAKSSSKLKALGMLDDIKKHLKKAAELDPKHIESRHALSQLYCELPGIVGGSISKSRSYADQLIKISPVDGHLAHGYIDEYEEEYDDAVVSYQKAVDTGGSLLTYRKLASIYQHKLNDDKKALETLKKASLKHIDTQLKADILSLESKIEMND</sequence>
<feature type="chain" id="PRO_5015540694" evidence="3">
    <location>
        <begin position="19"/>
        <end position="251"/>
    </location>
</feature>
<dbReference type="InterPro" id="IPR051685">
    <property type="entry name" value="Ycf3/AcsC/BcsC/TPR_MFPF"/>
</dbReference>
<dbReference type="Pfam" id="PF13181">
    <property type="entry name" value="TPR_8"/>
    <property type="match status" value="1"/>
</dbReference>
<dbReference type="OrthoDB" id="1416278at2"/>
<dbReference type="InterPro" id="IPR011990">
    <property type="entry name" value="TPR-like_helical_dom_sf"/>
</dbReference>
<organism evidence="4 5">
    <name type="scientific">Nonlabens xylanidelens</name>
    <dbReference type="NCBI Taxonomy" id="191564"/>
    <lineage>
        <taxon>Bacteria</taxon>
        <taxon>Pseudomonadati</taxon>
        <taxon>Bacteroidota</taxon>
        <taxon>Flavobacteriia</taxon>
        <taxon>Flavobacteriales</taxon>
        <taxon>Flavobacteriaceae</taxon>
        <taxon>Nonlabens</taxon>
    </lineage>
</organism>
<dbReference type="AlphaFoldDB" id="A0A2S6IS85"/>
<keyword evidence="5" id="KW-1185">Reference proteome</keyword>
<evidence type="ECO:0000256" key="3">
    <source>
        <dbReference type="SAM" id="SignalP"/>
    </source>
</evidence>
<dbReference type="PANTHER" id="PTHR44943">
    <property type="entry name" value="CELLULOSE SYNTHASE OPERON PROTEIN C"/>
    <property type="match status" value="1"/>
</dbReference>
<dbReference type="PANTHER" id="PTHR44943:SF8">
    <property type="entry name" value="TPR REPEAT-CONTAINING PROTEIN MJ0263"/>
    <property type="match status" value="1"/>
</dbReference>
<evidence type="ECO:0000256" key="2">
    <source>
        <dbReference type="ARBA" id="ARBA00022803"/>
    </source>
</evidence>
<keyword evidence="2" id="KW-0802">TPR repeat</keyword>
<dbReference type="RefSeq" id="WP_104514620.1">
    <property type="nucleotide sequence ID" value="NZ_MQVW01000027.1"/>
</dbReference>
<name>A0A2S6IS85_9FLAO</name>
<keyword evidence="1" id="KW-0677">Repeat</keyword>
<dbReference type="SUPFAM" id="SSF81901">
    <property type="entry name" value="HCP-like"/>
    <property type="match status" value="1"/>
</dbReference>